<evidence type="ECO:0000313" key="3">
    <source>
        <dbReference type="EMBL" id="MCF1715024.1"/>
    </source>
</evidence>
<keyword evidence="1" id="KW-0732">Signal</keyword>
<dbReference type="InterPro" id="IPR005532">
    <property type="entry name" value="SUMF_dom"/>
</dbReference>
<accession>A0ABS9BIL2</accession>
<gene>
    <name evidence="3" type="ORF">L0U88_10340</name>
</gene>
<dbReference type="RefSeq" id="WP_234865974.1">
    <property type="nucleotide sequence ID" value="NZ_JAKEVY010000002.1"/>
</dbReference>
<dbReference type="PANTHER" id="PTHR23150">
    <property type="entry name" value="SULFATASE MODIFYING FACTOR 1, 2"/>
    <property type="match status" value="1"/>
</dbReference>
<dbReference type="InterPro" id="IPR042095">
    <property type="entry name" value="SUMF_sf"/>
</dbReference>
<feature type="signal peptide" evidence="1">
    <location>
        <begin position="1"/>
        <end position="20"/>
    </location>
</feature>
<feature type="domain" description="Sulfatase-modifying factor enzyme-like" evidence="2">
    <location>
        <begin position="42"/>
        <end position="274"/>
    </location>
</feature>
<name>A0ABS9BIL2_9BACT</name>
<comment type="caution">
    <text evidence="3">The sequence shown here is derived from an EMBL/GenBank/DDBJ whole genome shotgun (WGS) entry which is preliminary data.</text>
</comment>
<sequence>MKKILAAGGLLLSLSQFTLAQENNPDFKPYKQTIPGTPLEMSMVPIPAGSFLMGSPDTEKNRQPDESPQQKVQLSAFWMASFELSRDIFDVYFKDANTSQNSKVDAVTRPSAQYIDLTWGMGKEGGFPVNSMSQFTALMFCRWLYDKTGIFYRLPTEAEWEYACKAGSTTAYYYGDDPKQLGDYAWFKGNSKNKFQKSGQKKPNAWGLYDMLGNVSEWTLDHYQEDRLQQLTGEPQDPRVAVNPVKYPKVLKGGGYTDLEPALRCSDRQQSDPSWNKRDPQIPKSRWWLTDAASVGFRVVRPLQQPTKEEAAAFFKEILGN</sequence>
<dbReference type="PANTHER" id="PTHR23150:SF19">
    <property type="entry name" value="FORMYLGLYCINE-GENERATING ENZYME"/>
    <property type="match status" value="1"/>
</dbReference>
<evidence type="ECO:0000313" key="4">
    <source>
        <dbReference type="Proteomes" id="UP001200145"/>
    </source>
</evidence>
<dbReference type="SUPFAM" id="SSF56436">
    <property type="entry name" value="C-type lectin-like"/>
    <property type="match status" value="1"/>
</dbReference>
<evidence type="ECO:0000256" key="1">
    <source>
        <dbReference type="SAM" id="SignalP"/>
    </source>
</evidence>
<dbReference type="Gene3D" id="3.90.1580.10">
    <property type="entry name" value="paralog of FGE (formylglycine-generating enzyme)"/>
    <property type="match status" value="1"/>
</dbReference>
<proteinExistence type="predicted"/>
<dbReference type="InterPro" id="IPR051043">
    <property type="entry name" value="Sulfatase_Mod_Factor_Kinase"/>
</dbReference>
<dbReference type="Proteomes" id="UP001200145">
    <property type="component" value="Unassembled WGS sequence"/>
</dbReference>
<evidence type="ECO:0000259" key="2">
    <source>
        <dbReference type="Pfam" id="PF03781"/>
    </source>
</evidence>
<protein>
    <submittedName>
        <fullName evidence="3">Formylglycine-generating enzyme family protein</fullName>
    </submittedName>
</protein>
<dbReference type="Pfam" id="PF03781">
    <property type="entry name" value="FGE-sulfatase"/>
    <property type="match status" value="1"/>
</dbReference>
<reference evidence="3 4" key="1">
    <citation type="submission" date="2022-01" db="EMBL/GenBank/DDBJ databases">
        <title>Flavihumibacter sp. nov., isolated from sediment of a river.</title>
        <authorList>
            <person name="Liu H."/>
        </authorList>
    </citation>
    <scope>NUCLEOTIDE SEQUENCE [LARGE SCALE GENOMIC DNA]</scope>
    <source>
        <strain evidence="3 4">RY-1</strain>
    </source>
</reference>
<organism evidence="3 4">
    <name type="scientific">Flavihumibacter fluminis</name>
    <dbReference type="NCBI Taxonomy" id="2909236"/>
    <lineage>
        <taxon>Bacteria</taxon>
        <taxon>Pseudomonadati</taxon>
        <taxon>Bacteroidota</taxon>
        <taxon>Chitinophagia</taxon>
        <taxon>Chitinophagales</taxon>
        <taxon>Chitinophagaceae</taxon>
        <taxon>Flavihumibacter</taxon>
    </lineage>
</organism>
<feature type="chain" id="PRO_5046112553" evidence="1">
    <location>
        <begin position="21"/>
        <end position="321"/>
    </location>
</feature>
<dbReference type="InterPro" id="IPR016187">
    <property type="entry name" value="CTDL_fold"/>
</dbReference>
<keyword evidence="4" id="KW-1185">Reference proteome</keyword>
<dbReference type="EMBL" id="JAKEVY010000002">
    <property type="protein sequence ID" value="MCF1715024.1"/>
    <property type="molecule type" value="Genomic_DNA"/>
</dbReference>